<reference evidence="2" key="1">
    <citation type="journal article" date="2020" name="Stud. Mycol.">
        <title>101 Dothideomycetes genomes: a test case for predicting lifestyles and emergence of pathogens.</title>
        <authorList>
            <person name="Haridas S."/>
            <person name="Albert R."/>
            <person name="Binder M."/>
            <person name="Bloem J."/>
            <person name="Labutti K."/>
            <person name="Salamov A."/>
            <person name="Andreopoulos B."/>
            <person name="Baker S."/>
            <person name="Barry K."/>
            <person name="Bills G."/>
            <person name="Bluhm B."/>
            <person name="Cannon C."/>
            <person name="Castanera R."/>
            <person name="Culley D."/>
            <person name="Daum C."/>
            <person name="Ezra D."/>
            <person name="Gonzalez J."/>
            <person name="Henrissat B."/>
            <person name="Kuo A."/>
            <person name="Liang C."/>
            <person name="Lipzen A."/>
            <person name="Lutzoni F."/>
            <person name="Magnuson J."/>
            <person name="Mondo S."/>
            <person name="Nolan M."/>
            <person name="Ohm R."/>
            <person name="Pangilinan J."/>
            <person name="Park H.-J."/>
            <person name="Ramirez L."/>
            <person name="Alfaro M."/>
            <person name="Sun H."/>
            <person name="Tritt A."/>
            <person name="Yoshinaga Y."/>
            <person name="Zwiers L.-H."/>
            <person name="Turgeon B."/>
            <person name="Goodwin S."/>
            <person name="Spatafora J."/>
            <person name="Crous P."/>
            <person name="Grigoriev I."/>
        </authorList>
    </citation>
    <scope>NUCLEOTIDE SEQUENCE</scope>
    <source>
        <strain evidence="2">CBS 207.26</strain>
    </source>
</reference>
<dbReference type="AlphaFoldDB" id="A0A6A6DTA9"/>
<organism evidence="2 3">
    <name type="scientific">Zopfia rhizophila CBS 207.26</name>
    <dbReference type="NCBI Taxonomy" id="1314779"/>
    <lineage>
        <taxon>Eukaryota</taxon>
        <taxon>Fungi</taxon>
        <taxon>Dikarya</taxon>
        <taxon>Ascomycota</taxon>
        <taxon>Pezizomycotina</taxon>
        <taxon>Dothideomycetes</taxon>
        <taxon>Dothideomycetes incertae sedis</taxon>
        <taxon>Zopfiaceae</taxon>
        <taxon>Zopfia</taxon>
    </lineage>
</organism>
<feature type="domain" description="YCII-related" evidence="1">
    <location>
        <begin position="7"/>
        <end position="108"/>
    </location>
</feature>
<dbReference type="PANTHER" id="PTHR35174">
    <property type="entry name" value="BLL7171 PROTEIN-RELATED"/>
    <property type="match status" value="1"/>
</dbReference>
<dbReference type="OrthoDB" id="3933054at2759"/>
<dbReference type="InterPro" id="IPR005545">
    <property type="entry name" value="YCII"/>
</dbReference>
<dbReference type="EMBL" id="ML994655">
    <property type="protein sequence ID" value="KAF2180886.1"/>
    <property type="molecule type" value="Genomic_DNA"/>
</dbReference>
<evidence type="ECO:0000313" key="2">
    <source>
        <dbReference type="EMBL" id="KAF2180886.1"/>
    </source>
</evidence>
<proteinExistence type="predicted"/>
<dbReference type="Proteomes" id="UP000800200">
    <property type="component" value="Unassembled WGS sequence"/>
</dbReference>
<dbReference type="SUPFAM" id="SSF54909">
    <property type="entry name" value="Dimeric alpha+beta barrel"/>
    <property type="match status" value="1"/>
</dbReference>
<keyword evidence="3" id="KW-1185">Reference proteome</keyword>
<dbReference type="InterPro" id="IPR011008">
    <property type="entry name" value="Dimeric_a/b-barrel"/>
</dbReference>
<evidence type="ECO:0000313" key="3">
    <source>
        <dbReference type="Proteomes" id="UP000800200"/>
    </source>
</evidence>
<name>A0A6A6DTA9_9PEZI</name>
<dbReference type="Pfam" id="PF03795">
    <property type="entry name" value="YCII"/>
    <property type="match status" value="1"/>
</dbReference>
<gene>
    <name evidence="2" type="ORF">K469DRAFT_714067</name>
</gene>
<evidence type="ECO:0000259" key="1">
    <source>
        <dbReference type="Pfam" id="PF03795"/>
    </source>
</evidence>
<accession>A0A6A6DTA9</accession>
<dbReference type="Gene3D" id="3.30.70.1060">
    <property type="entry name" value="Dimeric alpha+beta barrel"/>
    <property type="match status" value="1"/>
</dbReference>
<sequence>MGKFVVFVHASADSEAGKLPTTQELKEMTDFNTQLANAGVMLAGEGLLQSSKGARITYSDSDPVVQKGPFPVDNLVAGYWVLKLDSLDEAISWAKKIPFKTGSVEIRKTAEAEDFGEAYTDELKEKVEELRKKTEEIAKQ</sequence>
<protein>
    <recommendedName>
        <fullName evidence="1">YCII-related domain-containing protein</fullName>
    </recommendedName>
</protein>
<dbReference type="PANTHER" id="PTHR35174:SF4">
    <property type="entry name" value="BLL7163 PROTEIN"/>
    <property type="match status" value="1"/>
</dbReference>